<dbReference type="SUPFAM" id="SSF48264">
    <property type="entry name" value="Cytochrome P450"/>
    <property type="match status" value="1"/>
</dbReference>
<accession>A0A9N9YA64</accession>
<sequence length="517" mass="59082">MVLLDGLPALCVHLAFDNFAQTLGVTLALVVAYRCFVLQRDDLPELNPRKPYELTDRRRVHEFVQNSKQLLAKGRELYAHKPYKLMSEWGSVVVLPPEQIDELKSDPRMDFETPTTEDSHGYIKGFDAFDADPSMTQVVTKYLTKALNKLTGPISHEAAIATREVLGTHPDWRELHPAKDLLQLVARMSTRVFLGEEMCRNHEWIEASSQYAALAFSVGDKLRIYPRTVRPLVHWFMPSCWELRRSLRRCRESLKPYIKKRKSLAGAVDEQGKPLKFDDSIEWFERELGPNHDAALKQVTLSVVAIHTTTDLLLQTMTDLAQNPEVLHAIREEVIHVLGSEGLSKISLHGLKLMDSALKESQRLRPTLLGSFRRQATSDIKLKNGFVLRKGTRVVVDNTHMWHPDYYTDPLRYDGFRFFNKRNTPGEDKNTLLVSTSANHLGFGHGVHACPGRFFASNEIKIALCHIILKYEWRLPDGFKPQPLNLGMTYLSDPTIRMSVRPRKPEIDIERLTSQTA</sequence>
<dbReference type="GO" id="GO:0005506">
    <property type="term" value="F:iron ion binding"/>
    <property type="evidence" value="ECO:0007669"/>
    <property type="project" value="InterPro"/>
</dbReference>
<reference evidence="11" key="1">
    <citation type="submission" date="2019-06" db="EMBL/GenBank/DDBJ databases">
        <authorList>
            <person name="Broberg M."/>
        </authorList>
    </citation>
    <scope>NUCLEOTIDE SEQUENCE [LARGE SCALE GENOMIC DNA]</scope>
</reference>
<dbReference type="PRINTS" id="PR00465">
    <property type="entry name" value="EP450IV"/>
</dbReference>
<evidence type="ECO:0000256" key="5">
    <source>
        <dbReference type="ARBA" id="ARBA00023002"/>
    </source>
</evidence>
<evidence type="ECO:0000256" key="2">
    <source>
        <dbReference type="ARBA" id="ARBA00010617"/>
    </source>
</evidence>
<proteinExistence type="inferred from homology"/>
<dbReference type="GO" id="GO:0004497">
    <property type="term" value="F:monooxygenase activity"/>
    <property type="evidence" value="ECO:0007669"/>
    <property type="project" value="UniProtKB-KW"/>
</dbReference>
<evidence type="ECO:0000313" key="10">
    <source>
        <dbReference type="EMBL" id="CAH0004383.1"/>
    </source>
</evidence>
<dbReference type="PANTHER" id="PTHR46206:SF2">
    <property type="entry name" value="CYTOCHROME P450 MONOOXYGENASE AUSG-RELATED"/>
    <property type="match status" value="1"/>
</dbReference>
<evidence type="ECO:0000313" key="11">
    <source>
        <dbReference type="Proteomes" id="UP000754883"/>
    </source>
</evidence>
<dbReference type="AlphaFoldDB" id="A0A9N9YA64"/>
<evidence type="ECO:0000256" key="6">
    <source>
        <dbReference type="ARBA" id="ARBA00023004"/>
    </source>
</evidence>
<dbReference type="OrthoDB" id="1844152at2759"/>
<evidence type="ECO:0000256" key="8">
    <source>
        <dbReference type="PIRSR" id="PIRSR602403-1"/>
    </source>
</evidence>
<evidence type="ECO:0000256" key="9">
    <source>
        <dbReference type="RuleBase" id="RU000461"/>
    </source>
</evidence>
<dbReference type="PROSITE" id="PS00086">
    <property type="entry name" value="CYTOCHROME_P450"/>
    <property type="match status" value="1"/>
</dbReference>
<dbReference type="Gene3D" id="1.10.630.10">
    <property type="entry name" value="Cytochrome P450"/>
    <property type="match status" value="1"/>
</dbReference>
<keyword evidence="11" id="KW-1185">Reference proteome</keyword>
<dbReference type="GO" id="GO:0020037">
    <property type="term" value="F:heme binding"/>
    <property type="evidence" value="ECO:0007669"/>
    <property type="project" value="InterPro"/>
</dbReference>
<dbReference type="PANTHER" id="PTHR46206">
    <property type="entry name" value="CYTOCHROME P450"/>
    <property type="match status" value="1"/>
</dbReference>
<dbReference type="Pfam" id="PF00067">
    <property type="entry name" value="p450"/>
    <property type="match status" value="1"/>
</dbReference>
<keyword evidence="3 8" id="KW-0349">Heme</keyword>
<keyword evidence="4 8" id="KW-0479">Metal-binding</keyword>
<dbReference type="InterPro" id="IPR017972">
    <property type="entry name" value="Cyt_P450_CS"/>
</dbReference>
<gene>
    <name evidence="10" type="ORF">CBYS24578_00011924</name>
</gene>
<dbReference type="InterPro" id="IPR001128">
    <property type="entry name" value="Cyt_P450"/>
</dbReference>
<evidence type="ECO:0000256" key="7">
    <source>
        <dbReference type="ARBA" id="ARBA00023033"/>
    </source>
</evidence>
<protein>
    <submittedName>
        <fullName evidence="10">Uncharacterized protein</fullName>
    </submittedName>
</protein>
<dbReference type="CDD" id="cd11041">
    <property type="entry name" value="CYP503A1-like"/>
    <property type="match status" value="1"/>
</dbReference>
<dbReference type="Proteomes" id="UP000754883">
    <property type="component" value="Unassembled WGS sequence"/>
</dbReference>
<organism evidence="10 11">
    <name type="scientific">Clonostachys byssicola</name>
    <dbReference type="NCBI Taxonomy" id="160290"/>
    <lineage>
        <taxon>Eukaryota</taxon>
        <taxon>Fungi</taxon>
        <taxon>Dikarya</taxon>
        <taxon>Ascomycota</taxon>
        <taxon>Pezizomycotina</taxon>
        <taxon>Sordariomycetes</taxon>
        <taxon>Hypocreomycetidae</taxon>
        <taxon>Hypocreales</taxon>
        <taxon>Bionectriaceae</taxon>
        <taxon>Clonostachys</taxon>
    </lineage>
</organism>
<keyword evidence="7 9" id="KW-0503">Monooxygenase</keyword>
<dbReference type="InterPro" id="IPR002403">
    <property type="entry name" value="Cyt_P450_E_grp-IV"/>
</dbReference>
<keyword evidence="6 8" id="KW-0408">Iron</keyword>
<dbReference type="InterPro" id="IPR036396">
    <property type="entry name" value="Cyt_P450_sf"/>
</dbReference>
<keyword evidence="5 9" id="KW-0560">Oxidoreductase</keyword>
<reference evidence="10 11" key="2">
    <citation type="submission" date="2021-10" db="EMBL/GenBank/DDBJ databases">
        <authorList>
            <person name="Piombo E."/>
        </authorList>
    </citation>
    <scope>NUCLEOTIDE SEQUENCE [LARGE SCALE GENOMIC DNA]</scope>
</reference>
<comment type="caution">
    <text evidence="10">The sequence shown here is derived from an EMBL/GenBank/DDBJ whole genome shotgun (WGS) entry which is preliminary data.</text>
</comment>
<dbReference type="EMBL" id="CABFNO020001566">
    <property type="protein sequence ID" value="CAH0004383.1"/>
    <property type="molecule type" value="Genomic_DNA"/>
</dbReference>
<evidence type="ECO:0000256" key="1">
    <source>
        <dbReference type="ARBA" id="ARBA00001971"/>
    </source>
</evidence>
<comment type="similarity">
    <text evidence="2 9">Belongs to the cytochrome P450 family.</text>
</comment>
<feature type="binding site" description="axial binding residue" evidence="8">
    <location>
        <position position="450"/>
    </location>
    <ligand>
        <name>heme</name>
        <dbReference type="ChEBI" id="CHEBI:30413"/>
    </ligand>
    <ligandPart>
        <name>Fe</name>
        <dbReference type="ChEBI" id="CHEBI:18248"/>
    </ligandPart>
</feature>
<comment type="cofactor">
    <cofactor evidence="1 8">
        <name>heme</name>
        <dbReference type="ChEBI" id="CHEBI:30413"/>
    </cofactor>
</comment>
<evidence type="ECO:0000256" key="3">
    <source>
        <dbReference type="ARBA" id="ARBA00022617"/>
    </source>
</evidence>
<evidence type="ECO:0000256" key="4">
    <source>
        <dbReference type="ARBA" id="ARBA00022723"/>
    </source>
</evidence>
<dbReference type="GO" id="GO:0016705">
    <property type="term" value="F:oxidoreductase activity, acting on paired donors, with incorporation or reduction of molecular oxygen"/>
    <property type="evidence" value="ECO:0007669"/>
    <property type="project" value="InterPro"/>
</dbReference>
<name>A0A9N9YA64_9HYPO</name>